<dbReference type="AlphaFoldDB" id="A0A0V0R5B1"/>
<feature type="region of interest" description="Disordered" evidence="1">
    <location>
        <begin position="1"/>
        <end position="27"/>
    </location>
</feature>
<dbReference type="Proteomes" id="UP000054937">
    <property type="component" value="Unassembled WGS sequence"/>
</dbReference>
<feature type="compositionally biased region" description="Basic and acidic residues" evidence="1">
    <location>
        <begin position="1"/>
        <end position="11"/>
    </location>
</feature>
<evidence type="ECO:0000313" key="3">
    <source>
        <dbReference type="Proteomes" id="UP000054937"/>
    </source>
</evidence>
<accession>A0A0V0R5B1</accession>
<name>A0A0V0R5B1_PSEPJ</name>
<protein>
    <submittedName>
        <fullName evidence="2">Uncharacterized protein</fullName>
    </submittedName>
</protein>
<evidence type="ECO:0000313" key="2">
    <source>
        <dbReference type="EMBL" id="KRX09686.1"/>
    </source>
</evidence>
<feature type="compositionally biased region" description="Low complexity" evidence="1">
    <location>
        <begin position="199"/>
        <end position="222"/>
    </location>
</feature>
<sequence>MFGLEKSRTEKYQTQSQEEEQKESQEKFKFTVGPGFLENFEEYKQVWENNIKRNRLIPDRYKQKEIEKLDECFEEEIQKGRKMYLTNPEPRTDKEVLEDKNIDFDYKLEEIVTETNVDRDPKEYNHFIASVKYDKDGLSGILLIPNRQYIRPSQITAAGLGSLSQPGKVYWMLPSEASDYLENLDENQLKQMEEKIKEQQQNQKSDFQGEQNSTSQQENQNNLHKFEQQSENEIDTEELYDPEIANYTIKTPFYRKILARPLKSFKFNFARSMGDEKNIKQSFIDNQFFQTGAFYTLCKTSDYLRWTNRPGWVNRFYNRDPYHYITFSFPYY</sequence>
<dbReference type="EMBL" id="LDAU01000044">
    <property type="protein sequence ID" value="KRX09686.1"/>
    <property type="molecule type" value="Genomic_DNA"/>
</dbReference>
<organism evidence="2 3">
    <name type="scientific">Pseudocohnilembus persalinus</name>
    <name type="common">Ciliate</name>
    <dbReference type="NCBI Taxonomy" id="266149"/>
    <lineage>
        <taxon>Eukaryota</taxon>
        <taxon>Sar</taxon>
        <taxon>Alveolata</taxon>
        <taxon>Ciliophora</taxon>
        <taxon>Intramacronucleata</taxon>
        <taxon>Oligohymenophorea</taxon>
        <taxon>Scuticociliatia</taxon>
        <taxon>Philasterida</taxon>
        <taxon>Pseudocohnilembidae</taxon>
        <taxon>Pseudocohnilembus</taxon>
    </lineage>
</organism>
<feature type="region of interest" description="Disordered" evidence="1">
    <location>
        <begin position="195"/>
        <end position="223"/>
    </location>
</feature>
<reference evidence="2 3" key="1">
    <citation type="journal article" date="2015" name="Sci. Rep.">
        <title>Genome of the facultative scuticociliatosis pathogen Pseudocohnilembus persalinus provides insight into its virulence through horizontal gene transfer.</title>
        <authorList>
            <person name="Xiong J."/>
            <person name="Wang G."/>
            <person name="Cheng J."/>
            <person name="Tian M."/>
            <person name="Pan X."/>
            <person name="Warren A."/>
            <person name="Jiang C."/>
            <person name="Yuan D."/>
            <person name="Miao W."/>
        </authorList>
    </citation>
    <scope>NUCLEOTIDE SEQUENCE [LARGE SCALE GENOMIC DNA]</scope>
    <source>
        <strain evidence="2">36N120E</strain>
    </source>
</reference>
<evidence type="ECO:0000256" key="1">
    <source>
        <dbReference type="SAM" id="MobiDB-lite"/>
    </source>
</evidence>
<keyword evidence="3" id="KW-1185">Reference proteome</keyword>
<gene>
    <name evidence="2" type="ORF">PPERSA_02558</name>
</gene>
<proteinExistence type="predicted"/>
<comment type="caution">
    <text evidence="2">The sequence shown here is derived from an EMBL/GenBank/DDBJ whole genome shotgun (WGS) entry which is preliminary data.</text>
</comment>
<dbReference type="InParanoid" id="A0A0V0R5B1"/>